<proteinExistence type="predicted"/>
<evidence type="ECO:0000256" key="1">
    <source>
        <dbReference type="SAM" id="MobiDB-lite"/>
    </source>
</evidence>
<dbReference type="AlphaFoldDB" id="A0A4V3XG98"/>
<feature type="region of interest" description="Disordered" evidence="1">
    <location>
        <begin position="25"/>
        <end position="104"/>
    </location>
</feature>
<name>A0A4V3XG98_9AGAM</name>
<feature type="compositionally biased region" description="Polar residues" evidence="1">
    <location>
        <begin position="45"/>
        <end position="72"/>
    </location>
</feature>
<feature type="region of interest" description="Disordered" evidence="1">
    <location>
        <begin position="1"/>
        <end position="20"/>
    </location>
</feature>
<evidence type="ECO:0000313" key="2">
    <source>
        <dbReference type="EMBL" id="THH20563.1"/>
    </source>
</evidence>
<keyword evidence="3" id="KW-1185">Reference proteome</keyword>
<accession>A0A4V3XG98</accession>
<reference evidence="2 3" key="1">
    <citation type="submission" date="2019-02" db="EMBL/GenBank/DDBJ databases">
        <title>Genome sequencing of the rare red list fungi Bondarzewia mesenterica.</title>
        <authorList>
            <person name="Buettner E."/>
            <person name="Kellner H."/>
        </authorList>
    </citation>
    <scope>NUCLEOTIDE SEQUENCE [LARGE SCALE GENOMIC DNA]</scope>
    <source>
        <strain evidence="2 3">DSM 108281</strain>
    </source>
</reference>
<feature type="region of interest" description="Disordered" evidence="1">
    <location>
        <begin position="271"/>
        <end position="328"/>
    </location>
</feature>
<organism evidence="2 3">
    <name type="scientific">Bondarzewia mesenterica</name>
    <dbReference type="NCBI Taxonomy" id="1095465"/>
    <lineage>
        <taxon>Eukaryota</taxon>
        <taxon>Fungi</taxon>
        <taxon>Dikarya</taxon>
        <taxon>Basidiomycota</taxon>
        <taxon>Agaricomycotina</taxon>
        <taxon>Agaricomycetes</taxon>
        <taxon>Russulales</taxon>
        <taxon>Bondarzewiaceae</taxon>
        <taxon>Bondarzewia</taxon>
    </lineage>
</organism>
<dbReference type="EMBL" id="SGPL01000019">
    <property type="protein sequence ID" value="THH20563.1"/>
    <property type="molecule type" value="Genomic_DNA"/>
</dbReference>
<feature type="compositionally biased region" description="Low complexity" evidence="1">
    <location>
        <begin position="456"/>
        <end position="478"/>
    </location>
</feature>
<gene>
    <name evidence="2" type="ORF">EW146_g837</name>
</gene>
<dbReference type="OrthoDB" id="3367070at2759"/>
<feature type="compositionally biased region" description="Basic and acidic residues" evidence="1">
    <location>
        <begin position="8"/>
        <end position="20"/>
    </location>
</feature>
<feature type="compositionally biased region" description="Polar residues" evidence="1">
    <location>
        <begin position="479"/>
        <end position="499"/>
    </location>
</feature>
<feature type="region of interest" description="Disordered" evidence="1">
    <location>
        <begin position="369"/>
        <end position="499"/>
    </location>
</feature>
<comment type="caution">
    <text evidence="2">The sequence shown here is derived from an EMBL/GenBank/DDBJ whole genome shotgun (WGS) entry which is preliminary data.</text>
</comment>
<feature type="compositionally biased region" description="Low complexity" evidence="1">
    <location>
        <begin position="420"/>
        <end position="435"/>
    </location>
</feature>
<feature type="compositionally biased region" description="Polar residues" evidence="1">
    <location>
        <begin position="280"/>
        <end position="295"/>
    </location>
</feature>
<evidence type="ECO:0000313" key="3">
    <source>
        <dbReference type="Proteomes" id="UP000310158"/>
    </source>
</evidence>
<feature type="region of interest" description="Disordered" evidence="1">
    <location>
        <begin position="156"/>
        <end position="223"/>
    </location>
</feature>
<feature type="compositionally biased region" description="Basic and acidic residues" evidence="1">
    <location>
        <begin position="394"/>
        <end position="419"/>
    </location>
</feature>
<dbReference type="Proteomes" id="UP000310158">
    <property type="component" value="Unassembled WGS sequence"/>
</dbReference>
<feature type="compositionally biased region" description="Polar residues" evidence="1">
    <location>
        <begin position="174"/>
        <end position="199"/>
    </location>
</feature>
<sequence length="600" mass="64799">MMGFFSSRRPDSEAYIEEEKPVVNVIRSRFYGKNKGKGRDAAERPNSQMSLNAPSASKPNRLQDHSSTPRTSSRMEHTPPFSSSLRPRPPNTTGANTHTPSPRASTDAITVMLAQRLNELATANAEGLLDDDEYRLLRQSLFERLANNSAIPSEAPVVPIAGPSHTQIEAPGRASSTYRSNSSRPPSIQSKRSVTSTVSGIFRRATGRRSTSTSRDHSDTTSVFSIGSVSSNIVQRRFFSRTLSKQSSELSLRTDGPAPFDVLSLSSQHAKSVRGGISTEPATPNSPNLSRVNTRSTRRLAQAPPPSSFNGRAAGLEFRNTPTGGTDLLGDDERLQTAKDIQKEIESVEAEGRRLLDAFNGLELSTLTRRQQRPGHLTANASSSHLAVPGMHPAEMRDPLDSTRTLVPDRKSRLWKDSDGVSVRSSGSNGTSLSDYRSPTRARPKGGSPLVAQPISLARKSSFASISSRGRSGSTSTTNLQPSSSTLGRLGGASSSSVNLARSATHLPLATVAEGDGRESMDGHRPRVGSSLSAHVKTASGGQRVPSHADADDGEIAALELEMADIRRRRAEVVGRYEERLEYLRAKLKSAELHEKLLRQ</sequence>
<protein>
    <submittedName>
        <fullName evidence="2">Uncharacterized protein</fullName>
    </submittedName>
</protein>
<feature type="compositionally biased region" description="Polar residues" evidence="1">
    <location>
        <begin position="91"/>
        <end position="104"/>
    </location>
</feature>